<organism evidence="3 4">
    <name type="scientific">Glossina morsitans morsitans</name>
    <name type="common">Savannah tsetse fly</name>
    <dbReference type="NCBI Taxonomy" id="37546"/>
    <lineage>
        <taxon>Eukaryota</taxon>
        <taxon>Metazoa</taxon>
        <taxon>Ecdysozoa</taxon>
        <taxon>Arthropoda</taxon>
        <taxon>Hexapoda</taxon>
        <taxon>Insecta</taxon>
        <taxon>Pterygota</taxon>
        <taxon>Neoptera</taxon>
        <taxon>Endopterygota</taxon>
        <taxon>Diptera</taxon>
        <taxon>Brachycera</taxon>
        <taxon>Muscomorpha</taxon>
        <taxon>Hippoboscoidea</taxon>
        <taxon>Glossinidae</taxon>
        <taxon>Glossina</taxon>
    </lineage>
</organism>
<feature type="compositionally biased region" description="Polar residues" evidence="1">
    <location>
        <begin position="540"/>
        <end position="555"/>
    </location>
</feature>
<keyword evidence="2" id="KW-0812">Transmembrane</keyword>
<keyword evidence="2" id="KW-1133">Transmembrane helix</keyword>
<reference evidence="3" key="1">
    <citation type="submission" date="2020-05" db="UniProtKB">
        <authorList>
            <consortium name="EnsemblMetazoa"/>
        </authorList>
    </citation>
    <scope>IDENTIFICATION</scope>
    <source>
        <strain evidence="3">Yale</strain>
    </source>
</reference>
<feature type="compositionally biased region" description="Polar residues" evidence="1">
    <location>
        <begin position="317"/>
        <end position="327"/>
    </location>
</feature>
<accession>A0A1B0FD07</accession>
<feature type="region of interest" description="Disordered" evidence="1">
    <location>
        <begin position="536"/>
        <end position="555"/>
    </location>
</feature>
<proteinExistence type="predicted"/>
<keyword evidence="4" id="KW-1185">Reference proteome</keyword>
<name>A0A1B0FD07_GLOMM</name>
<feature type="region of interest" description="Disordered" evidence="1">
    <location>
        <begin position="306"/>
        <end position="374"/>
    </location>
</feature>
<evidence type="ECO:0000313" key="4">
    <source>
        <dbReference type="Proteomes" id="UP000092444"/>
    </source>
</evidence>
<dbReference type="Pfam" id="PF05387">
    <property type="entry name" value="Chorion_3"/>
    <property type="match status" value="2"/>
</dbReference>
<protein>
    <submittedName>
        <fullName evidence="3">Uncharacterized protein</fullName>
    </submittedName>
</protein>
<evidence type="ECO:0000256" key="1">
    <source>
        <dbReference type="SAM" id="MobiDB-lite"/>
    </source>
</evidence>
<dbReference type="InterPro" id="IPR008449">
    <property type="entry name" value="Chorion_S36/S28"/>
</dbReference>
<dbReference type="STRING" id="37546.A0A1B0FD07"/>
<dbReference type="EnsemblMetazoa" id="GMOY001455-RA">
    <property type="protein sequence ID" value="GMOY001455-PA"/>
    <property type="gene ID" value="GMOY001455"/>
</dbReference>
<sequence>MDIFKMYFKYMCVALTIITPFSWAYNSASSNMPQHYEAAGVNENVEKFVNAATCNQHPAFASFSDAANVQSSISSDSTQATAQYPALNYSPAYENAKKTSDYTAPSLTENFLTSNLRKSNVQFVTPKVLTQNEFESLLLHKNGNKHQLIVNRPLQPIVVTQPGSQPAQITSGQPAVVNTSPVVYKLKPSVIYQHEIVNKIPTPLSLNPVYVKVYKPGKQMDAPLMPSDASNYQHTNQRAYSMPYDRAVDPPAPNDYTDKSFTQSPKYQKMRLFATFATLIIVCQAITGIYGYSASKSYNEASASSYETNAGDYHPSTGGSESNNDNGARTAYPQDVDTQRYQNYEYPTSYGSSGQNSPYASENAHGDSASSSVTYPNNKGEILIHRPAPIIVKRPPTKVLVNHPPLVVKPAPVVLHKPPAVVMRKVYVKHHPRPVKVEPVYVNVVKPPAEKYYVNEKQHQYQYQNSQSYAPAEKYFVNENHQHQYQPQLHQPRYESSQSPTVETINVDNSAAMNAYQQHYANNQVLTQTGHVNNADRYDASSNVHTSTPYNGQSY</sequence>
<keyword evidence="2" id="KW-0472">Membrane</keyword>
<dbReference type="EMBL" id="CCAG010023223">
    <property type="status" value="NOT_ANNOTATED_CDS"/>
    <property type="molecule type" value="Genomic_DNA"/>
</dbReference>
<feature type="transmembrane region" description="Helical" evidence="2">
    <location>
        <begin position="272"/>
        <end position="292"/>
    </location>
</feature>
<dbReference type="Proteomes" id="UP000092444">
    <property type="component" value="Unassembled WGS sequence"/>
</dbReference>
<feature type="compositionally biased region" description="Polar residues" evidence="1">
    <location>
        <begin position="339"/>
        <end position="360"/>
    </location>
</feature>
<dbReference type="AlphaFoldDB" id="A0A1B0FD07"/>
<evidence type="ECO:0000256" key="2">
    <source>
        <dbReference type="SAM" id="Phobius"/>
    </source>
</evidence>
<evidence type="ECO:0000313" key="3">
    <source>
        <dbReference type="EnsemblMetazoa" id="GMOY001455-PA"/>
    </source>
</evidence>